<dbReference type="SMART" id="SM00876">
    <property type="entry name" value="BATS"/>
    <property type="match status" value="1"/>
</dbReference>
<dbReference type="Gene3D" id="3.20.20.70">
    <property type="entry name" value="Aldolase class I"/>
    <property type="match status" value="1"/>
</dbReference>
<feature type="binding site" evidence="8">
    <location>
        <position position="134"/>
    </location>
    <ligand>
        <name>(3R)-3-methyl-D-ornithine</name>
        <dbReference type="ChEBI" id="CHEBI:64642"/>
    </ligand>
</feature>
<dbReference type="SFLD" id="SFLDF00348">
    <property type="entry name" value="FeFe_hydrogenase_maturase_(Hyd"/>
    <property type="match status" value="1"/>
</dbReference>
<comment type="cofactor">
    <cofactor evidence="6">
        <name>[2Fe-2S] cluster</name>
        <dbReference type="ChEBI" id="CHEBI:190135"/>
    </cofactor>
</comment>
<feature type="domain" description="Elp3/MiaA/NifB-like radical SAM core" evidence="9">
    <location>
        <begin position="49"/>
        <end position="258"/>
    </location>
</feature>
<dbReference type="GO" id="GO:0051539">
    <property type="term" value="F:4 iron, 4 sulfur cluster binding"/>
    <property type="evidence" value="ECO:0007669"/>
    <property type="project" value="UniProtKB-KW"/>
</dbReference>
<evidence type="ECO:0000259" key="9">
    <source>
        <dbReference type="SMART" id="SM00729"/>
    </source>
</evidence>
<dbReference type="InterPro" id="IPR007197">
    <property type="entry name" value="rSAM"/>
</dbReference>
<dbReference type="GO" id="GO:0044272">
    <property type="term" value="P:sulfur compound biosynthetic process"/>
    <property type="evidence" value="ECO:0007669"/>
    <property type="project" value="UniProtKB-ARBA"/>
</dbReference>
<dbReference type="PANTHER" id="PTHR43726:SF1">
    <property type="entry name" value="BIOTIN SYNTHASE"/>
    <property type="match status" value="1"/>
</dbReference>
<reference evidence="11" key="2">
    <citation type="journal article" date="2021" name="PeerJ">
        <title>Extensive microbial diversity within the chicken gut microbiome revealed by metagenomics and culture.</title>
        <authorList>
            <person name="Gilroy R."/>
            <person name="Ravi A."/>
            <person name="Getino M."/>
            <person name="Pursley I."/>
            <person name="Horton D.L."/>
            <person name="Alikhan N.F."/>
            <person name="Baker D."/>
            <person name="Gharbi K."/>
            <person name="Hall N."/>
            <person name="Watson M."/>
            <person name="Adriaenssens E.M."/>
            <person name="Foster-Nyarko E."/>
            <person name="Jarju S."/>
            <person name="Secka A."/>
            <person name="Antonio M."/>
            <person name="Oren A."/>
            <person name="Chaudhuri R.R."/>
            <person name="La Ragione R."/>
            <person name="Hildebrand F."/>
            <person name="Pallen M.J."/>
        </authorList>
    </citation>
    <scope>NUCLEOTIDE SEQUENCE</scope>
    <source>
        <strain evidence="11">14700</strain>
    </source>
</reference>
<sequence>MSVLSKLLEGKPLGKEEWLSLITDTKHAEEIREEACRKRDEIYGRKIFARGLIEFTSFCRNDCYYCGIRCSNRNAGRYRLSSGTIFETVQKGYEAGFRTFVLQGGEDPYFTDDRLIEIVSGIKASFPDSAVTLSVGERSYESYEALRKAGADRYLLRHETADESHYMKLHPASMSFSNRVRCLHDLKKLGYQTGAGMMIGSPYSSYETLVEDMVFLSELKPEMVGIGPFIPYKDTPFRDNERGSVELTLHMLSLVRLMNPHVLLPSTTALGTADNLGHIKGFEAGANVIMPNLTPSGEREKYLLYDGKKITEEEAGENIEMLRRELLEHGYELSLERGDYR</sequence>
<dbReference type="InterPro" id="IPR034422">
    <property type="entry name" value="HydE/PylB-like"/>
</dbReference>
<dbReference type="InterPro" id="IPR013785">
    <property type="entry name" value="Aldolase_TIM"/>
</dbReference>
<feature type="binding site" evidence="7">
    <location>
        <position position="63"/>
    </location>
    <ligand>
        <name>[4Fe-4S] cluster</name>
        <dbReference type="ChEBI" id="CHEBI:49883"/>
        <note>4Fe-4S-S-AdoMet</note>
    </ligand>
</feature>
<keyword evidence="1 7" id="KW-0004">4Fe-4S</keyword>
<dbReference type="AlphaFoldDB" id="A0A9D9ICP4"/>
<organism evidence="11 12">
    <name type="scientific">Candidatus Ornithospirochaeta stercoravium</name>
    <dbReference type="NCBI Taxonomy" id="2840897"/>
    <lineage>
        <taxon>Bacteria</taxon>
        <taxon>Pseudomonadati</taxon>
        <taxon>Spirochaetota</taxon>
        <taxon>Spirochaetia</taxon>
        <taxon>Spirochaetales</taxon>
        <taxon>Spirochaetaceae</taxon>
        <taxon>Spirochaetaceae incertae sedis</taxon>
        <taxon>Candidatus Ornithospirochaeta</taxon>
    </lineage>
</organism>
<feature type="binding site" evidence="7">
    <location>
        <position position="59"/>
    </location>
    <ligand>
        <name>[4Fe-4S] cluster</name>
        <dbReference type="ChEBI" id="CHEBI:49883"/>
        <note>4Fe-4S-S-AdoMet</note>
    </ligand>
</feature>
<keyword evidence="2 7" id="KW-0949">S-adenosyl-L-methionine</keyword>
<dbReference type="EMBL" id="JADIMF010000151">
    <property type="protein sequence ID" value="MBO8469947.1"/>
    <property type="molecule type" value="Genomic_DNA"/>
</dbReference>
<dbReference type="InterPro" id="IPR006638">
    <property type="entry name" value="Elp3/MiaA/NifB-like_rSAM"/>
</dbReference>
<evidence type="ECO:0000256" key="7">
    <source>
        <dbReference type="PIRSR" id="PIRSR004762-1"/>
    </source>
</evidence>
<name>A0A9D9ICP4_9SPIO</name>
<dbReference type="InterPro" id="IPR010722">
    <property type="entry name" value="BATS_dom"/>
</dbReference>
<accession>A0A9D9ICP4</accession>
<feature type="binding site" evidence="8">
    <location>
        <position position="179"/>
    </location>
    <ligand>
        <name>S-adenosyl-L-methionine</name>
        <dbReference type="ChEBI" id="CHEBI:59789"/>
    </ligand>
</feature>
<dbReference type="InterPro" id="IPR024021">
    <property type="entry name" value="FeFe-hyd_HydE_rSAM"/>
</dbReference>
<comment type="cofactor">
    <cofactor evidence="7">
        <name>[4Fe-4S] cluster</name>
        <dbReference type="ChEBI" id="CHEBI:49883"/>
    </cofactor>
    <text evidence="7">Binds 1 [4Fe-4S] cluster. The cluster is coordinated with 3 cysteines and an exchangeable S-adenosyl-L-methionine.</text>
</comment>
<dbReference type="PANTHER" id="PTHR43726">
    <property type="entry name" value="3-METHYLORNITHINE SYNTHASE"/>
    <property type="match status" value="1"/>
</dbReference>
<protein>
    <submittedName>
        <fullName evidence="11">[FeFe] hydrogenase H-cluster radical SAM maturase HydE</fullName>
    </submittedName>
</protein>
<dbReference type="SFLD" id="SFLDS00029">
    <property type="entry name" value="Radical_SAM"/>
    <property type="match status" value="1"/>
</dbReference>
<evidence type="ECO:0000313" key="11">
    <source>
        <dbReference type="EMBL" id="MBO8469947.1"/>
    </source>
</evidence>
<gene>
    <name evidence="11" type="primary">hydE</name>
    <name evidence="11" type="ORF">IAA72_09215</name>
</gene>
<dbReference type="PIRSF" id="PIRSF004762">
    <property type="entry name" value="CHP00423"/>
    <property type="match status" value="1"/>
</dbReference>
<feature type="binding site" evidence="7">
    <location>
        <position position="66"/>
    </location>
    <ligand>
        <name>[4Fe-4S] cluster</name>
        <dbReference type="ChEBI" id="CHEBI:49883"/>
        <note>4Fe-4S-S-AdoMet</note>
    </ligand>
</feature>
<keyword evidence="5 7" id="KW-0411">Iron-sulfur</keyword>
<reference evidence="11" key="1">
    <citation type="submission" date="2020-10" db="EMBL/GenBank/DDBJ databases">
        <authorList>
            <person name="Gilroy R."/>
        </authorList>
    </citation>
    <scope>NUCLEOTIDE SEQUENCE</scope>
    <source>
        <strain evidence="11">14700</strain>
    </source>
</reference>
<evidence type="ECO:0000256" key="8">
    <source>
        <dbReference type="PIRSR" id="PIRSR004762-2"/>
    </source>
</evidence>
<dbReference type="SFLD" id="SFLDG01280">
    <property type="entry name" value="HydE/PylB-like"/>
    <property type="match status" value="1"/>
</dbReference>
<dbReference type="SFLD" id="SFLDG01060">
    <property type="entry name" value="BATS_domain_containing"/>
    <property type="match status" value="1"/>
</dbReference>
<dbReference type="CDD" id="cd01335">
    <property type="entry name" value="Radical_SAM"/>
    <property type="match status" value="1"/>
</dbReference>
<comment type="caution">
    <text evidence="11">The sequence shown here is derived from an EMBL/GenBank/DDBJ whole genome shotgun (WGS) entry which is preliminary data.</text>
</comment>
<dbReference type="GO" id="GO:0042364">
    <property type="term" value="P:water-soluble vitamin biosynthetic process"/>
    <property type="evidence" value="ECO:0007669"/>
    <property type="project" value="UniProtKB-ARBA"/>
</dbReference>
<evidence type="ECO:0000256" key="2">
    <source>
        <dbReference type="ARBA" id="ARBA00022691"/>
    </source>
</evidence>
<proteinExistence type="predicted"/>
<keyword evidence="3" id="KW-0479">Metal-binding</keyword>
<feature type="domain" description="Biotin and thiamin synthesis-associated" evidence="10">
    <location>
        <begin position="225"/>
        <end position="329"/>
    </location>
</feature>
<evidence type="ECO:0000256" key="3">
    <source>
        <dbReference type="ARBA" id="ARBA00022723"/>
    </source>
</evidence>
<dbReference type="GO" id="GO:0046872">
    <property type="term" value="F:metal ion binding"/>
    <property type="evidence" value="ECO:0007669"/>
    <property type="project" value="UniProtKB-KW"/>
</dbReference>
<evidence type="ECO:0000256" key="6">
    <source>
        <dbReference type="ARBA" id="ARBA00034078"/>
    </source>
</evidence>
<dbReference type="SUPFAM" id="SSF102114">
    <property type="entry name" value="Radical SAM enzymes"/>
    <property type="match status" value="1"/>
</dbReference>
<dbReference type="InterPro" id="IPR058240">
    <property type="entry name" value="rSAM_sf"/>
</dbReference>
<dbReference type="NCBIfam" id="TIGR03956">
    <property type="entry name" value="rSAM_HydE"/>
    <property type="match status" value="1"/>
</dbReference>
<evidence type="ECO:0000256" key="1">
    <source>
        <dbReference type="ARBA" id="ARBA00022485"/>
    </source>
</evidence>
<evidence type="ECO:0000256" key="5">
    <source>
        <dbReference type="ARBA" id="ARBA00023014"/>
    </source>
</evidence>
<dbReference type="GO" id="GO:0016740">
    <property type="term" value="F:transferase activity"/>
    <property type="evidence" value="ECO:0007669"/>
    <property type="project" value="TreeGrafter"/>
</dbReference>
<evidence type="ECO:0000313" key="12">
    <source>
        <dbReference type="Proteomes" id="UP000810292"/>
    </source>
</evidence>
<dbReference type="Pfam" id="PF04055">
    <property type="entry name" value="Radical_SAM"/>
    <property type="match status" value="1"/>
</dbReference>
<dbReference type="SMART" id="SM00729">
    <property type="entry name" value="Elp3"/>
    <property type="match status" value="1"/>
</dbReference>
<evidence type="ECO:0000259" key="10">
    <source>
        <dbReference type="SMART" id="SM00876"/>
    </source>
</evidence>
<evidence type="ECO:0000256" key="4">
    <source>
        <dbReference type="ARBA" id="ARBA00023004"/>
    </source>
</evidence>
<dbReference type="Proteomes" id="UP000810292">
    <property type="component" value="Unassembled WGS sequence"/>
</dbReference>
<keyword evidence="4 7" id="KW-0408">Iron</keyword>
<feature type="binding site" evidence="8">
    <location>
        <position position="159"/>
    </location>
    <ligand>
        <name>S-adenosyl-L-methionine</name>
        <dbReference type="ChEBI" id="CHEBI:59789"/>
    </ligand>
</feature>